<name>A0A0L0HDF1_SPIPD</name>
<dbReference type="SUPFAM" id="SSF55811">
    <property type="entry name" value="Nudix"/>
    <property type="match status" value="1"/>
</dbReference>
<proteinExistence type="predicted"/>
<reference evidence="3 4" key="1">
    <citation type="submission" date="2009-08" db="EMBL/GenBank/DDBJ databases">
        <title>The Genome Sequence of Spizellomyces punctatus strain DAOM BR117.</title>
        <authorList>
            <consortium name="The Broad Institute Genome Sequencing Platform"/>
            <person name="Russ C."/>
            <person name="Cuomo C."/>
            <person name="Shea T."/>
            <person name="Young S.K."/>
            <person name="Zeng Q."/>
            <person name="Koehrsen M."/>
            <person name="Haas B."/>
            <person name="Borodovsky M."/>
            <person name="Guigo R."/>
            <person name="Alvarado L."/>
            <person name="Berlin A."/>
            <person name="Bochicchio J."/>
            <person name="Borenstein D."/>
            <person name="Chapman S."/>
            <person name="Chen Z."/>
            <person name="Engels R."/>
            <person name="Freedman E."/>
            <person name="Gellesch M."/>
            <person name="Goldberg J."/>
            <person name="Griggs A."/>
            <person name="Gujja S."/>
            <person name="Heiman D."/>
            <person name="Hepburn T."/>
            <person name="Howarth C."/>
            <person name="Jen D."/>
            <person name="Larson L."/>
            <person name="Lewis B."/>
            <person name="Mehta T."/>
            <person name="Park D."/>
            <person name="Pearson M."/>
            <person name="Roberts A."/>
            <person name="Saif S."/>
            <person name="Shenoy N."/>
            <person name="Sisk P."/>
            <person name="Stolte C."/>
            <person name="Sykes S."/>
            <person name="Thomson T."/>
            <person name="Walk T."/>
            <person name="White J."/>
            <person name="Yandava C."/>
            <person name="Burger G."/>
            <person name="Gray M.W."/>
            <person name="Holland P.W.H."/>
            <person name="King N."/>
            <person name="Lang F.B.F."/>
            <person name="Roger A.J."/>
            <person name="Ruiz-Trillo I."/>
            <person name="Lander E."/>
            <person name="Nusbaum C."/>
        </authorList>
    </citation>
    <scope>NUCLEOTIDE SEQUENCE [LARGE SCALE GENOMIC DNA]</scope>
    <source>
        <strain evidence="3 4">DAOM BR117</strain>
    </source>
</reference>
<feature type="chain" id="PRO_5005539872" description="Nudix hydrolase domain-containing protein" evidence="1">
    <location>
        <begin position="17"/>
        <end position="321"/>
    </location>
</feature>
<gene>
    <name evidence="3" type="ORF">SPPG_05414</name>
</gene>
<dbReference type="PANTHER" id="PTHR13622">
    <property type="entry name" value="THIAMIN PYROPHOSPHOKINASE"/>
    <property type="match status" value="1"/>
</dbReference>
<feature type="domain" description="Nudix hydrolase" evidence="2">
    <location>
        <begin position="129"/>
        <end position="283"/>
    </location>
</feature>
<dbReference type="InterPro" id="IPR015797">
    <property type="entry name" value="NUDIX_hydrolase-like_dom_sf"/>
</dbReference>
<dbReference type="InParanoid" id="A0A0L0HDF1"/>
<dbReference type="FunFam" id="3.90.79.10:FF:000019">
    <property type="entry name" value="Thiamin pyrophosphokinase, putative"/>
    <property type="match status" value="1"/>
</dbReference>
<feature type="signal peptide" evidence="1">
    <location>
        <begin position="1"/>
        <end position="16"/>
    </location>
</feature>
<dbReference type="InterPro" id="IPR031804">
    <property type="entry name" value="DUF4743"/>
</dbReference>
<keyword evidence="4" id="KW-1185">Reference proteome</keyword>
<evidence type="ECO:0000313" key="3">
    <source>
        <dbReference type="EMBL" id="KNC99157.1"/>
    </source>
</evidence>
<dbReference type="GeneID" id="27688790"/>
<dbReference type="PANTHER" id="PTHR13622:SF8">
    <property type="entry name" value="THIAMIN PYROPHOSPHOKINASE 1"/>
    <property type="match status" value="1"/>
</dbReference>
<dbReference type="Pfam" id="PF00293">
    <property type="entry name" value="NUDIX"/>
    <property type="match status" value="1"/>
</dbReference>
<dbReference type="eggNOG" id="KOG4313">
    <property type="taxonomic scope" value="Eukaryota"/>
</dbReference>
<protein>
    <recommendedName>
        <fullName evidence="2">Nudix hydrolase domain-containing protein</fullName>
    </recommendedName>
</protein>
<accession>A0A0L0HDF1</accession>
<sequence>MSKLFSLLELIRLADSLPRSVEQLIATSPSSTIGLPLLVGPNDTQIGIIRPSILEHISQYGTVFQIGPTAVRLNPDLDTPQARTDAVEAVLRQLQTVDDPELVCLKGWRNERYDVHGDRKKEEGILMELERAAAGVLGVRSYGCHMNGYQRDPQTGEMKMWIARRSKTKQTYPGMLDNLVGGGLAAGVDPLSNIIKECWEEAGLDGAMVAKNIVNVGAVTFYLVNEERGWIPTTEYVYDLDVGNSFMPKAVDGEVQGFQLLNVDELKEHLYSGEFTPEAGLVVIDFLIRHGFVTAMNEPDYIDILSGMHRELVSPGPQYGL</sequence>
<dbReference type="EMBL" id="KQ257458">
    <property type="protein sequence ID" value="KNC99157.1"/>
    <property type="molecule type" value="Genomic_DNA"/>
</dbReference>
<dbReference type="RefSeq" id="XP_016607197.1">
    <property type="nucleotide sequence ID" value="XM_016753629.1"/>
</dbReference>
<evidence type="ECO:0000259" key="2">
    <source>
        <dbReference type="PROSITE" id="PS51462"/>
    </source>
</evidence>
<dbReference type="InterPro" id="IPR000086">
    <property type="entry name" value="NUDIX_hydrolase_dom"/>
</dbReference>
<dbReference type="OMA" id="VPLQTMY"/>
<dbReference type="OrthoDB" id="10261522at2759"/>
<organism evidence="3 4">
    <name type="scientific">Spizellomyces punctatus (strain DAOM BR117)</name>
    <dbReference type="NCBI Taxonomy" id="645134"/>
    <lineage>
        <taxon>Eukaryota</taxon>
        <taxon>Fungi</taxon>
        <taxon>Fungi incertae sedis</taxon>
        <taxon>Chytridiomycota</taxon>
        <taxon>Chytridiomycota incertae sedis</taxon>
        <taxon>Chytridiomycetes</taxon>
        <taxon>Spizellomycetales</taxon>
        <taxon>Spizellomycetaceae</taxon>
        <taxon>Spizellomyces</taxon>
    </lineage>
</organism>
<dbReference type="Proteomes" id="UP000053201">
    <property type="component" value="Unassembled WGS sequence"/>
</dbReference>
<dbReference type="CDD" id="cd03676">
    <property type="entry name" value="NUDIX_Tnr3_like"/>
    <property type="match status" value="1"/>
</dbReference>
<dbReference type="STRING" id="645134.A0A0L0HDF1"/>
<evidence type="ECO:0000313" key="4">
    <source>
        <dbReference type="Proteomes" id="UP000053201"/>
    </source>
</evidence>
<dbReference type="PROSITE" id="PS51462">
    <property type="entry name" value="NUDIX"/>
    <property type="match status" value="1"/>
</dbReference>
<keyword evidence="1" id="KW-0732">Signal</keyword>
<dbReference type="Pfam" id="PF15916">
    <property type="entry name" value="DUF4743"/>
    <property type="match status" value="1"/>
</dbReference>
<evidence type="ECO:0000256" key="1">
    <source>
        <dbReference type="SAM" id="SignalP"/>
    </source>
</evidence>
<dbReference type="GO" id="GO:0044715">
    <property type="term" value="F:8-oxo-dGDP phosphatase activity"/>
    <property type="evidence" value="ECO:0007669"/>
    <property type="project" value="UniProtKB-ARBA"/>
</dbReference>
<dbReference type="VEuPathDB" id="FungiDB:SPPG_05414"/>
<dbReference type="Gene3D" id="3.90.79.10">
    <property type="entry name" value="Nucleoside Triphosphate Pyrophosphohydrolase"/>
    <property type="match status" value="1"/>
</dbReference>
<dbReference type="AlphaFoldDB" id="A0A0L0HDF1"/>